<dbReference type="Pfam" id="PF07575">
    <property type="entry name" value="Nucleopor_Nup85"/>
    <property type="match status" value="1"/>
</dbReference>
<dbReference type="AlphaFoldDB" id="A0A162RCE2"/>
<evidence type="ECO:0000313" key="10">
    <source>
        <dbReference type="EMBL" id="OAD04119.1"/>
    </source>
</evidence>
<evidence type="ECO:0000256" key="3">
    <source>
        <dbReference type="ARBA" id="ARBA00022448"/>
    </source>
</evidence>
<accession>A0A162RCE2</accession>
<reference evidence="10 11" key="1">
    <citation type="submission" date="2015-06" db="EMBL/GenBank/DDBJ databases">
        <title>Expansion of signal transduction pathways in fungi by whole-genome duplication.</title>
        <authorList>
            <consortium name="DOE Joint Genome Institute"/>
            <person name="Corrochano L.M."/>
            <person name="Kuo A."/>
            <person name="Marcet-Houben M."/>
            <person name="Polaino S."/>
            <person name="Salamov A."/>
            <person name="Villalobos J.M."/>
            <person name="Alvarez M.I."/>
            <person name="Avalos J."/>
            <person name="Benito E.P."/>
            <person name="Benoit I."/>
            <person name="Burger G."/>
            <person name="Camino L.P."/>
            <person name="Canovas D."/>
            <person name="Cerda-Olmedo E."/>
            <person name="Cheng J.-F."/>
            <person name="Dominguez A."/>
            <person name="Elias M."/>
            <person name="Eslava A.P."/>
            <person name="Glaser F."/>
            <person name="Grimwood J."/>
            <person name="Gutierrez G."/>
            <person name="Heitman J."/>
            <person name="Henrissat B."/>
            <person name="Iturriaga E.A."/>
            <person name="Lang B.F."/>
            <person name="Lavin J.L."/>
            <person name="Lee S."/>
            <person name="Li W."/>
            <person name="Lindquist E."/>
            <person name="Lopez-Garcia S."/>
            <person name="Luque E.M."/>
            <person name="Marcos A.T."/>
            <person name="Martin J."/>
            <person name="Mccluskey K."/>
            <person name="Medina H.R."/>
            <person name="Miralles-Duran A."/>
            <person name="Miyazaki A."/>
            <person name="Munoz-Torres E."/>
            <person name="Oguiza J.A."/>
            <person name="Ohm R."/>
            <person name="Olmedo M."/>
            <person name="Orejas M."/>
            <person name="Ortiz-Castellanos L."/>
            <person name="Pisabarro A.G."/>
            <person name="Rodriguez-Romero J."/>
            <person name="Ruiz-Herrera J."/>
            <person name="Ruiz-Vazquez R."/>
            <person name="Sanz C."/>
            <person name="Schackwitz W."/>
            <person name="Schmutz J."/>
            <person name="Shahriari M."/>
            <person name="Shelest E."/>
            <person name="Silva-Franco F."/>
            <person name="Soanes D."/>
            <person name="Syed K."/>
            <person name="Tagua V.G."/>
            <person name="Talbot N.J."/>
            <person name="Thon M."/>
            <person name="De Vries R.P."/>
            <person name="Wiebenga A."/>
            <person name="Yadav J.S."/>
            <person name="Braun E.L."/>
            <person name="Baker S."/>
            <person name="Garre V."/>
            <person name="Horwitz B."/>
            <person name="Torres-Martinez S."/>
            <person name="Idnurm A."/>
            <person name="Herrera-Estrella A."/>
            <person name="Gabaldon T."/>
            <person name="Grigoriev I.V."/>
        </authorList>
    </citation>
    <scope>NUCLEOTIDE SEQUENCE [LARGE SCALE GENOMIC DNA]</scope>
    <source>
        <strain evidence="10 11">CBS 277.49</strain>
    </source>
</reference>
<dbReference type="PANTHER" id="PTHR13373">
    <property type="entry name" value="FROUNT PROTEIN-RELATED"/>
    <property type="match status" value="1"/>
</dbReference>
<comment type="subcellular location">
    <subcellularLocation>
        <location evidence="1 9">Nucleus</location>
        <location evidence="1 9">Nuclear pore complex</location>
    </subcellularLocation>
</comment>
<keyword evidence="7 9" id="KW-0906">Nuclear pore complex</keyword>
<evidence type="ECO:0000256" key="6">
    <source>
        <dbReference type="ARBA" id="ARBA00023010"/>
    </source>
</evidence>
<keyword evidence="11" id="KW-1185">Reference proteome</keyword>
<keyword evidence="3 9" id="KW-0813">Transport</keyword>
<keyword evidence="4 9" id="KW-0509">mRNA transport</keyword>
<evidence type="ECO:0000256" key="5">
    <source>
        <dbReference type="ARBA" id="ARBA00022927"/>
    </source>
</evidence>
<dbReference type="GO" id="GO:0017056">
    <property type="term" value="F:structural constituent of nuclear pore"/>
    <property type="evidence" value="ECO:0007669"/>
    <property type="project" value="TreeGrafter"/>
</dbReference>
<dbReference type="VEuPathDB" id="FungiDB:MUCCIDRAFT_107939"/>
<evidence type="ECO:0000256" key="1">
    <source>
        <dbReference type="ARBA" id="ARBA00004567"/>
    </source>
</evidence>
<dbReference type="GO" id="GO:0031080">
    <property type="term" value="C:nuclear pore outer ring"/>
    <property type="evidence" value="ECO:0007669"/>
    <property type="project" value="TreeGrafter"/>
</dbReference>
<keyword evidence="9" id="KW-0472">Membrane</keyword>
<dbReference type="EMBL" id="AMYB01000003">
    <property type="protein sequence ID" value="OAD04119.1"/>
    <property type="molecule type" value="Genomic_DNA"/>
</dbReference>
<keyword evidence="6 9" id="KW-0811">Translocation</keyword>
<evidence type="ECO:0000256" key="2">
    <source>
        <dbReference type="ARBA" id="ARBA00005573"/>
    </source>
</evidence>
<dbReference type="OrthoDB" id="17644at2759"/>
<comment type="similarity">
    <text evidence="2 9">Belongs to the nucleoporin Nup85 family.</text>
</comment>
<organism evidence="10 11">
    <name type="scientific">Mucor lusitanicus CBS 277.49</name>
    <dbReference type="NCBI Taxonomy" id="747725"/>
    <lineage>
        <taxon>Eukaryota</taxon>
        <taxon>Fungi</taxon>
        <taxon>Fungi incertae sedis</taxon>
        <taxon>Mucoromycota</taxon>
        <taxon>Mucoromycotina</taxon>
        <taxon>Mucoromycetes</taxon>
        <taxon>Mucorales</taxon>
        <taxon>Mucorineae</taxon>
        <taxon>Mucoraceae</taxon>
        <taxon>Mucor</taxon>
    </lineage>
</organism>
<dbReference type="STRING" id="747725.A0A162RCE2"/>
<comment type="function">
    <text evidence="9">Functions as a component of the nuclear pore complex (NPC).</text>
</comment>
<evidence type="ECO:0000256" key="8">
    <source>
        <dbReference type="ARBA" id="ARBA00023242"/>
    </source>
</evidence>
<dbReference type="InterPro" id="IPR011502">
    <property type="entry name" value="Nucleoporin_Nup85"/>
</dbReference>
<dbReference type="PANTHER" id="PTHR13373:SF21">
    <property type="entry name" value="NUCLEAR PORE COMPLEX PROTEIN NUP85"/>
    <property type="match status" value="1"/>
</dbReference>
<dbReference type="GO" id="GO:0006606">
    <property type="term" value="P:protein import into nucleus"/>
    <property type="evidence" value="ECO:0007669"/>
    <property type="project" value="TreeGrafter"/>
</dbReference>
<dbReference type="GO" id="GO:0006406">
    <property type="term" value="P:mRNA export from nucleus"/>
    <property type="evidence" value="ECO:0007669"/>
    <property type="project" value="TreeGrafter"/>
</dbReference>
<evidence type="ECO:0000256" key="7">
    <source>
        <dbReference type="ARBA" id="ARBA00023132"/>
    </source>
</evidence>
<keyword evidence="5 9" id="KW-0653">Protein transport</keyword>
<evidence type="ECO:0000256" key="4">
    <source>
        <dbReference type="ARBA" id="ARBA00022816"/>
    </source>
</evidence>
<name>A0A162RCE2_MUCCL</name>
<proteinExistence type="inferred from homology"/>
<dbReference type="Proteomes" id="UP000077051">
    <property type="component" value="Unassembled WGS sequence"/>
</dbReference>
<keyword evidence="8 9" id="KW-0539">Nucleus</keyword>
<comment type="subunit">
    <text evidence="9">Component of the nuclear pore complex (NPC).</text>
</comment>
<evidence type="ECO:0000313" key="11">
    <source>
        <dbReference type="Proteomes" id="UP000077051"/>
    </source>
</evidence>
<sequence>MSDISLPTKSDQRVLISTSTLIQRQRWQEPSSPEQEDLLSQRLGSISQEKNDSKEQLYRDSYEIFDKLRQLSPQDSHTIATLSQLVELTYQYTEADPYRRIWELCQRLYFPVENNTHLLCSVRDWLNDHEPLPSLQEARDQDEDEWVEEHNAIGPTWIWEYARRHLLRGNFIESTEILTFALDYVDAAQKRSISKIIDMMAELDDMVSNCTDDATLFHEKWAAWHERCKANDCALNESDGRVPISEEIWTVYSILVGDDSVISMEGTYFEVVLGMAWFARPQVSLSTLHSTAQRVRNTSDDDPCSFLLMGRFDDAFDAMGNNVWLHTHLGYALIITGHMQTSKETAAANATDKEDIVDPIYYSIQTYAQMIASDYDMLEEAVYYLDCCQSNKEIWIKQLLGDPVLPTKDMDRVHALLDIATECGLSQVEKHIHRGLGLRFEKQHNIRQATVEYGKAHDLKSLDRLAHAGFSAYLRSGTLDNVVTDMPSLLTSPHYAILIQYHDFRQHLSHQEWQQASETVLHLLQNEHLPTKFEIVLLIDVLQILRESKHYFSAKHYIQLINIYKQVGDDTASQDFIAKYYKMIEKQELKSDIITAKIRERLAYKAATAPTAVC</sequence>
<dbReference type="GO" id="GO:0031965">
    <property type="term" value="C:nuclear membrane"/>
    <property type="evidence" value="ECO:0007669"/>
    <property type="project" value="UniProtKB-UniRule"/>
</dbReference>
<gene>
    <name evidence="10" type="ORF">MUCCIDRAFT_107939</name>
</gene>
<evidence type="ECO:0000256" key="9">
    <source>
        <dbReference type="RuleBase" id="RU365073"/>
    </source>
</evidence>
<dbReference type="GO" id="GO:0045893">
    <property type="term" value="P:positive regulation of DNA-templated transcription"/>
    <property type="evidence" value="ECO:0007669"/>
    <property type="project" value="TreeGrafter"/>
</dbReference>
<comment type="caution">
    <text evidence="10">The sequence shown here is derived from an EMBL/GenBank/DDBJ whole genome shotgun (WGS) entry which is preliminary data.</text>
</comment>
<protein>
    <recommendedName>
        <fullName evidence="9">Nuclear pore complex protein Nup85</fullName>
    </recommendedName>
</protein>